<dbReference type="AlphaFoldDB" id="A0A8H3L2Z6"/>
<reference evidence="1" key="1">
    <citation type="submission" date="2019-10" db="EMBL/GenBank/DDBJ databases">
        <title>Conservation and host-specific expression of non-tandemly repeated heterogenous ribosome RNA gene in arbuscular mycorrhizal fungi.</title>
        <authorList>
            <person name="Maeda T."/>
            <person name="Kobayashi Y."/>
            <person name="Nakagawa T."/>
            <person name="Ezawa T."/>
            <person name="Yamaguchi K."/>
            <person name="Bino T."/>
            <person name="Nishimoto Y."/>
            <person name="Shigenobu S."/>
            <person name="Kawaguchi M."/>
        </authorList>
    </citation>
    <scope>NUCLEOTIDE SEQUENCE</scope>
    <source>
        <strain evidence="1">HR1</strain>
    </source>
</reference>
<name>A0A8H3L2Z6_9GLOM</name>
<dbReference type="OrthoDB" id="2335776at2759"/>
<sequence>MINHIFRLKIFNQSTSKISDDETDEGYNEFIKEYGSRYEWDNEENPEFIPEWQDWKDLFCEIKIYWKTKAVRNWREKILKQFVYSLPSVRNPMSLFHILLQSDAIYLQQILSLIELPYYSHELQEEIWPDDHFRSEFYSGLTRENMRCIAKNDYYHELVEMLIQAEKESVTGIITGFKDYISQSGIANLNRKMKMIHKSIVNLKCCLQDGEDKISYIISPCKEDKVAILEFTVKTLLANQGYQALSLNFDLYVNDPKENKLMESTEEISKYFDKPLVLDQIHILIKPKNK</sequence>
<gene>
    <name evidence="1" type="ORF">RCL2_000632900</name>
</gene>
<accession>A0A8H3L2Z6</accession>
<organism evidence="1 2">
    <name type="scientific">Rhizophagus clarus</name>
    <dbReference type="NCBI Taxonomy" id="94130"/>
    <lineage>
        <taxon>Eukaryota</taxon>
        <taxon>Fungi</taxon>
        <taxon>Fungi incertae sedis</taxon>
        <taxon>Mucoromycota</taxon>
        <taxon>Glomeromycotina</taxon>
        <taxon>Glomeromycetes</taxon>
        <taxon>Glomerales</taxon>
        <taxon>Glomeraceae</taxon>
        <taxon>Rhizophagus</taxon>
    </lineage>
</organism>
<comment type="caution">
    <text evidence="1">The sequence shown here is derived from an EMBL/GenBank/DDBJ whole genome shotgun (WGS) entry which is preliminary data.</text>
</comment>
<dbReference type="EMBL" id="BLAL01000043">
    <property type="protein sequence ID" value="GES79015.1"/>
    <property type="molecule type" value="Genomic_DNA"/>
</dbReference>
<protein>
    <submittedName>
        <fullName evidence="1">Uncharacterized protein</fullName>
    </submittedName>
</protein>
<evidence type="ECO:0000313" key="2">
    <source>
        <dbReference type="Proteomes" id="UP000615446"/>
    </source>
</evidence>
<evidence type="ECO:0000313" key="1">
    <source>
        <dbReference type="EMBL" id="GES79015.1"/>
    </source>
</evidence>
<dbReference type="Proteomes" id="UP000615446">
    <property type="component" value="Unassembled WGS sequence"/>
</dbReference>
<proteinExistence type="predicted"/>